<keyword evidence="2 5" id="KW-0812">Transmembrane</keyword>
<dbReference type="PANTHER" id="PTHR37422">
    <property type="entry name" value="TEICHURONIC ACID BIOSYNTHESIS PROTEIN TUAE"/>
    <property type="match status" value="1"/>
</dbReference>
<feature type="transmembrane region" description="Helical" evidence="5">
    <location>
        <begin position="87"/>
        <end position="105"/>
    </location>
</feature>
<evidence type="ECO:0000256" key="1">
    <source>
        <dbReference type="ARBA" id="ARBA00004141"/>
    </source>
</evidence>
<feature type="transmembrane region" description="Helical" evidence="5">
    <location>
        <begin position="63"/>
        <end position="80"/>
    </location>
</feature>
<evidence type="ECO:0000256" key="5">
    <source>
        <dbReference type="SAM" id="Phobius"/>
    </source>
</evidence>
<evidence type="ECO:0000256" key="2">
    <source>
        <dbReference type="ARBA" id="ARBA00022692"/>
    </source>
</evidence>
<gene>
    <name evidence="7" type="ORF">GNP77_12125</name>
</gene>
<proteinExistence type="predicted"/>
<comment type="subcellular location">
    <subcellularLocation>
        <location evidence="1">Membrane</location>
        <topology evidence="1">Multi-pass membrane protein</topology>
    </subcellularLocation>
</comment>
<sequence length="449" mass="51269">MSSRSFEVLERVRGIICYSMYKMSNIKSKITHLIEHKMFETFMFINILGYALFKISYRPLGDIFQSFIVLGFLLFLFCDFKKAIKDKAVICLFLSILLTCLSWINSTFQIPHLAKDSPNIGILADLFFFIFIAYWLKGNIKKVRTLWLFYAIGVFLTALIHSNDILADIMNGIAGQRIDFNYVNANHLSALAGTILLGSSYYIYALNGIKNKILITLFILLPSLFITIVSQGRQVWLAVLIASILTPIIVAIISKKVNIKSISIILVVVISSIYLASHIPTIEKRIHKESNIVPLILSGDVDNIPYSSMGIRMHFWSESIPWIKNNPLLGTGEGTRNFVIKESNNLPNKIKSKYTHLHNGHIELIISYGLLGVALFLYIYTLIMYSSTFYKKNNEVLIISTMFILFFAIINCFESFLFFKTGEYMINIIFGGIYTFYLTHNLSMKDNNE</sequence>
<feature type="transmembrane region" description="Helical" evidence="5">
    <location>
        <begin position="187"/>
        <end position="206"/>
    </location>
</feature>
<evidence type="ECO:0000313" key="7">
    <source>
        <dbReference type="EMBL" id="MUK46127.1"/>
    </source>
</evidence>
<dbReference type="Pfam" id="PF04932">
    <property type="entry name" value="Wzy_C"/>
    <property type="match status" value="1"/>
</dbReference>
<dbReference type="InterPro" id="IPR007016">
    <property type="entry name" value="O-antigen_ligase-rel_domated"/>
</dbReference>
<comment type="caution">
    <text evidence="7">The sequence shown here is derived from an EMBL/GenBank/DDBJ whole genome shotgun (WGS) entry which is preliminary data.</text>
</comment>
<feature type="domain" description="O-antigen ligase-related" evidence="6">
    <location>
        <begin position="219"/>
        <end position="377"/>
    </location>
</feature>
<dbReference type="AlphaFoldDB" id="A0A6N3Z206"/>
<keyword evidence="3 5" id="KW-1133">Transmembrane helix</keyword>
<protein>
    <submittedName>
        <fullName evidence="7">O-antigen polymerase</fullName>
    </submittedName>
</protein>
<evidence type="ECO:0000313" key="8">
    <source>
        <dbReference type="Proteomes" id="UP000435323"/>
    </source>
</evidence>
<feature type="transmembrane region" description="Helical" evidence="5">
    <location>
        <begin position="213"/>
        <end position="229"/>
    </location>
</feature>
<feature type="transmembrane region" description="Helical" evidence="5">
    <location>
        <begin position="148"/>
        <end position="167"/>
    </location>
</feature>
<feature type="transmembrane region" description="Helical" evidence="5">
    <location>
        <begin position="117"/>
        <end position="136"/>
    </location>
</feature>
<feature type="transmembrane region" description="Helical" evidence="5">
    <location>
        <begin position="424"/>
        <end position="443"/>
    </location>
</feature>
<feature type="transmembrane region" description="Helical" evidence="5">
    <location>
        <begin position="397"/>
        <end position="418"/>
    </location>
</feature>
<dbReference type="PANTHER" id="PTHR37422:SF17">
    <property type="entry name" value="O-ANTIGEN LIGASE"/>
    <property type="match status" value="1"/>
</dbReference>
<dbReference type="GO" id="GO:0016020">
    <property type="term" value="C:membrane"/>
    <property type="evidence" value="ECO:0007669"/>
    <property type="project" value="UniProtKB-SubCell"/>
</dbReference>
<accession>A0A6N3Z206</accession>
<organism evidence="7 8">
    <name type="scientific">Aliivibrio fischeri</name>
    <name type="common">Vibrio fischeri</name>
    <dbReference type="NCBI Taxonomy" id="668"/>
    <lineage>
        <taxon>Bacteria</taxon>
        <taxon>Pseudomonadati</taxon>
        <taxon>Pseudomonadota</taxon>
        <taxon>Gammaproteobacteria</taxon>
        <taxon>Vibrionales</taxon>
        <taxon>Vibrionaceae</taxon>
        <taxon>Aliivibrio</taxon>
    </lineage>
</organism>
<dbReference type="EMBL" id="WOBO01000014">
    <property type="protein sequence ID" value="MUK46127.1"/>
    <property type="molecule type" value="Genomic_DNA"/>
</dbReference>
<keyword evidence="4 5" id="KW-0472">Membrane</keyword>
<dbReference type="Proteomes" id="UP000435323">
    <property type="component" value="Unassembled WGS sequence"/>
</dbReference>
<reference evidence="7 8" key="1">
    <citation type="submission" date="2019-11" db="EMBL/GenBank/DDBJ databases">
        <title>Using colonization assays and comparative genomics to discover symbiosis behaviors and factors in Vibrio fischeri.</title>
        <authorList>
            <person name="Bongrand C."/>
            <person name="Moriano-Gutierrez S."/>
            <person name="Arevalo P."/>
            <person name="Mcfall-Ngai M."/>
            <person name="Visick K."/>
            <person name="Polz M.F."/>
            <person name="Ruby E.G."/>
        </authorList>
    </citation>
    <scope>NUCLEOTIDE SEQUENCE [LARGE SCALE GENOMIC DNA]</scope>
    <source>
        <strain evidence="8">emors.3.2</strain>
    </source>
</reference>
<feature type="transmembrane region" description="Helical" evidence="5">
    <location>
        <begin position="261"/>
        <end position="279"/>
    </location>
</feature>
<feature type="transmembrane region" description="Helical" evidence="5">
    <location>
        <begin position="235"/>
        <end position="254"/>
    </location>
</feature>
<evidence type="ECO:0000259" key="6">
    <source>
        <dbReference type="Pfam" id="PF04932"/>
    </source>
</evidence>
<evidence type="ECO:0000256" key="3">
    <source>
        <dbReference type="ARBA" id="ARBA00022989"/>
    </source>
</evidence>
<feature type="transmembrane region" description="Helical" evidence="5">
    <location>
        <begin position="365"/>
        <end position="385"/>
    </location>
</feature>
<dbReference type="InterPro" id="IPR051533">
    <property type="entry name" value="WaaL-like"/>
</dbReference>
<evidence type="ECO:0000256" key="4">
    <source>
        <dbReference type="ARBA" id="ARBA00023136"/>
    </source>
</evidence>
<name>A0A6N3Z206_ALIFS</name>